<dbReference type="Proteomes" id="UP000779574">
    <property type="component" value="Unassembled WGS sequence"/>
</dbReference>
<reference evidence="2" key="1">
    <citation type="journal article" date="2021" name="J Fungi (Basel)">
        <title>Virulence traits and population genomics of the black yeast Aureobasidium melanogenum.</title>
        <authorList>
            <person name="Cernosa A."/>
            <person name="Sun X."/>
            <person name="Gostincar C."/>
            <person name="Fang C."/>
            <person name="Gunde-Cimerman N."/>
            <person name="Song Z."/>
        </authorList>
    </citation>
    <scope>NUCLEOTIDE SEQUENCE</scope>
    <source>
        <strain evidence="2">EXF-9911</strain>
    </source>
</reference>
<name>A0A9P8E226_AURME</name>
<organism evidence="2 3">
    <name type="scientific">Aureobasidium melanogenum</name>
    <name type="common">Aureobasidium pullulans var. melanogenum</name>
    <dbReference type="NCBI Taxonomy" id="46634"/>
    <lineage>
        <taxon>Eukaryota</taxon>
        <taxon>Fungi</taxon>
        <taxon>Dikarya</taxon>
        <taxon>Ascomycota</taxon>
        <taxon>Pezizomycotina</taxon>
        <taxon>Dothideomycetes</taxon>
        <taxon>Dothideomycetidae</taxon>
        <taxon>Dothideales</taxon>
        <taxon>Saccotheciaceae</taxon>
        <taxon>Aureobasidium</taxon>
    </lineage>
</organism>
<feature type="compositionally biased region" description="Low complexity" evidence="1">
    <location>
        <begin position="385"/>
        <end position="402"/>
    </location>
</feature>
<evidence type="ECO:0000256" key="1">
    <source>
        <dbReference type="SAM" id="MobiDB-lite"/>
    </source>
</evidence>
<dbReference type="EMBL" id="JAHFXF010001118">
    <property type="protein sequence ID" value="KAG9675663.1"/>
    <property type="molecule type" value="Genomic_DNA"/>
</dbReference>
<gene>
    <name evidence="2" type="ORF">KCU76_g16096</name>
</gene>
<proteinExistence type="predicted"/>
<feature type="compositionally biased region" description="Polar residues" evidence="1">
    <location>
        <begin position="282"/>
        <end position="291"/>
    </location>
</feature>
<evidence type="ECO:0000313" key="2">
    <source>
        <dbReference type="EMBL" id="KAG9675663.1"/>
    </source>
</evidence>
<feature type="compositionally biased region" description="Low complexity" evidence="1">
    <location>
        <begin position="228"/>
        <end position="238"/>
    </location>
</feature>
<accession>A0A9P8E226</accession>
<feature type="non-terminal residue" evidence="2">
    <location>
        <position position="1"/>
    </location>
</feature>
<feature type="region of interest" description="Disordered" evidence="1">
    <location>
        <begin position="377"/>
        <end position="408"/>
    </location>
</feature>
<sequence>MDQVPPWQRIAEGYESPTEETAVSIKRVESLEEWKRRNPQHALEVLGKKNTKLRQPEVRIIIWPAKDRHTDAQLRAIWKYYYKRCWFYAPYAFNSELKPYAEFEWVSSPTSRRHLARSLSQTIVRPPATATTSVVGAFQHTDPPQGNRRSGPATTKSIKAEPPPNAPRGPRNNIPSQAPRFPRIHPDSPKGPSRSFQKSPVPCGDAPLGPSSRPSSMQPQRFAGFRASSTTSSSVSSSWDPPELVHPSRRPLVDSTGPLNAAARDQSSARTFDNPERAHLSPESNRYSGTRSQHEAGQAKSPYSPTPGPSSYGPRQSAKPTTNIRSPSKEGTKTPGPLDGEKGMASAELGTPRLYSTYKDLPSTSAQELVALQLSKAAGKQPVRSASSSVAASTPAASQAHSINESQV</sequence>
<comment type="caution">
    <text evidence="2">The sequence shown here is derived from an EMBL/GenBank/DDBJ whole genome shotgun (WGS) entry which is preliminary data.</text>
</comment>
<protein>
    <submittedName>
        <fullName evidence="2">Uncharacterized protein</fullName>
    </submittedName>
</protein>
<feature type="compositionally biased region" description="Polar residues" evidence="1">
    <location>
        <begin position="142"/>
        <end position="157"/>
    </location>
</feature>
<evidence type="ECO:0000313" key="3">
    <source>
        <dbReference type="Proteomes" id="UP000779574"/>
    </source>
</evidence>
<dbReference type="AlphaFoldDB" id="A0A9P8E226"/>
<feature type="region of interest" description="Disordered" evidence="1">
    <location>
        <begin position="137"/>
        <end position="351"/>
    </location>
</feature>
<feature type="compositionally biased region" description="Low complexity" evidence="1">
    <location>
        <begin position="210"/>
        <end position="221"/>
    </location>
</feature>
<dbReference type="OrthoDB" id="3931717at2759"/>
<reference evidence="2" key="2">
    <citation type="submission" date="2021-08" db="EMBL/GenBank/DDBJ databases">
        <authorList>
            <person name="Gostincar C."/>
            <person name="Sun X."/>
            <person name="Song Z."/>
            <person name="Gunde-Cimerman N."/>
        </authorList>
    </citation>
    <scope>NUCLEOTIDE SEQUENCE</scope>
    <source>
        <strain evidence="2">EXF-9911</strain>
    </source>
</reference>